<dbReference type="PANTHER" id="PTHR46989:SF3">
    <property type="entry name" value="USPA DOMAIN-CONTAINING PROTEIN"/>
    <property type="match status" value="1"/>
</dbReference>
<proteinExistence type="predicted"/>
<dbReference type="PRINTS" id="PR01438">
    <property type="entry name" value="UNVRSLSTRESS"/>
</dbReference>
<dbReference type="STRING" id="225164.V4ADZ5"/>
<dbReference type="OMA" id="CVHNANC"/>
<protein>
    <recommendedName>
        <fullName evidence="1">UspA domain-containing protein</fullName>
    </recommendedName>
</protein>
<dbReference type="KEGG" id="lgi:LOTGIDRAFT_238066"/>
<gene>
    <name evidence="2" type="ORF">LOTGIDRAFT_238066</name>
</gene>
<dbReference type="Gene3D" id="3.40.50.620">
    <property type="entry name" value="HUPs"/>
    <property type="match status" value="1"/>
</dbReference>
<dbReference type="GeneID" id="20250649"/>
<evidence type="ECO:0000259" key="1">
    <source>
        <dbReference type="Pfam" id="PF00582"/>
    </source>
</evidence>
<dbReference type="Proteomes" id="UP000030746">
    <property type="component" value="Unassembled WGS sequence"/>
</dbReference>
<accession>V4ADZ5</accession>
<feature type="domain" description="UspA" evidence="1">
    <location>
        <begin position="8"/>
        <end position="144"/>
    </location>
</feature>
<evidence type="ECO:0000313" key="2">
    <source>
        <dbReference type="EMBL" id="ESP02239.1"/>
    </source>
</evidence>
<dbReference type="CDD" id="cd23659">
    <property type="entry name" value="USP_At3g01520-like"/>
    <property type="match status" value="1"/>
</dbReference>
<dbReference type="EMBL" id="KB200314">
    <property type="protein sequence ID" value="ESP02239.1"/>
    <property type="molecule type" value="Genomic_DNA"/>
</dbReference>
<evidence type="ECO:0000313" key="3">
    <source>
        <dbReference type="Proteomes" id="UP000030746"/>
    </source>
</evidence>
<dbReference type="InterPro" id="IPR006015">
    <property type="entry name" value="Universal_stress_UspA"/>
</dbReference>
<reference evidence="2 3" key="1">
    <citation type="journal article" date="2013" name="Nature">
        <title>Insights into bilaterian evolution from three spiralian genomes.</title>
        <authorList>
            <person name="Simakov O."/>
            <person name="Marletaz F."/>
            <person name="Cho S.J."/>
            <person name="Edsinger-Gonzales E."/>
            <person name="Havlak P."/>
            <person name="Hellsten U."/>
            <person name="Kuo D.H."/>
            <person name="Larsson T."/>
            <person name="Lv J."/>
            <person name="Arendt D."/>
            <person name="Savage R."/>
            <person name="Osoegawa K."/>
            <person name="de Jong P."/>
            <person name="Grimwood J."/>
            <person name="Chapman J.A."/>
            <person name="Shapiro H."/>
            <person name="Aerts A."/>
            <person name="Otillar R.P."/>
            <person name="Terry A.Y."/>
            <person name="Boore J.L."/>
            <person name="Grigoriev I.V."/>
            <person name="Lindberg D.R."/>
            <person name="Seaver E.C."/>
            <person name="Weisblat D.A."/>
            <person name="Putnam N.H."/>
            <person name="Rokhsar D.S."/>
        </authorList>
    </citation>
    <scope>NUCLEOTIDE SEQUENCE [LARGE SCALE GENOMIC DNA]</scope>
</reference>
<sequence length="150" mass="16847">MADSAKRVVAIAVDESEHSDLAFEWYCKNVMKNGDFLTLIHVPESYDLTLASPAVVEQLLKEVEEKVQKMEAKYSQKLKDHKLCGKFRTSGGKPGEVIVNIVKEEKADLVVTGTRGLGKFRRTIMGSVSDYIIHHSPVPVIVCRYKPEQK</sequence>
<dbReference type="HOGENOM" id="CLU_049301_9_2_1"/>
<organism evidence="2 3">
    <name type="scientific">Lottia gigantea</name>
    <name type="common">Giant owl limpet</name>
    <dbReference type="NCBI Taxonomy" id="225164"/>
    <lineage>
        <taxon>Eukaryota</taxon>
        <taxon>Metazoa</taxon>
        <taxon>Spiralia</taxon>
        <taxon>Lophotrochozoa</taxon>
        <taxon>Mollusca</taxon>
        <taxon>Gastropoda</taxon>
        <taxon>Patellogastropoda</taxon>
        <taxon>Lottioidea</taxon>
        <taxon>Lottiidae</taxon>
        <taxon>Lottia</taxon>
    </lineage>
</organism>
<dbReference type="PANTHER" id="PTHR46989">
    <property type="entry name" value="USP DOMAIN-CONTAINING PROTEIN"/>
    <property type="match status" value="1"/>
</dbReference>
<keyword evidence="3" id="KW-1185">Reference proteome</keyword>
<dbReference type="Pfam" id="PF00582">
    <property type="entry name" value="Usp"/>
    <property type="match status" value="1"/>
</dbReference>
<dbReference type="SUPFAM" id="SSF52402">
    <property type="entry name" value="Adenine nucleotide alpha hydrolases-like"/>
    <property type="match status" value="1"/>
</dbReference>
<dbReference type="InterPro" id="IPR006016">
    <property type="entry name" value="UspA"/>
</dbReference>
<dbReference type="RefSeq" id="XP_009047066.1">
    <property type="nucleotide sequence ID" value="XM_009048818.1"/>
</dbReference>
<dbReference type="AlphaFoldDB" id="V4ADZ5"/>
<dbReference type="InterPro" id="IPR014729">
    <property type="entry name" value="Rossmann-like_a/b/a_fold"/>
</dbReference>
<dbReference type="CTD" id="20250649"/>
<dbReference type="OrthoDB" id="843225at2759"/>
<name>V4ADZ5_LOTGI</name>